<evidence type="ECO:0000313" key="4">
    <source>
        <dbReference type="Proteomes" id="UP001595607"/>
    </source>
</evidence>
<dbReference type="RefSeq" id="WP_189570511.1">
    <property type="nucleotide sequence ID" value="NZ_BMXU01000001.1"/>
</dbReference>
<feature type="chain" id="PRO_5045730552" evidence="2">
    <location>
        <begin position="25"/>
        <end position="276"/>
    </location>
</feature>
<evidence type="ECO:0000256" key="1">
    <source>
        <dbReference type="SAM" id="MobiDB-lite"/>
    </source>
</evidence>
<dbReference type="EMBL" id="JBHRVA010000002">
    <property type="protein sequence ID" value="MFC3302341.1"/>
    <property type="molecule type" value="Genomic_DNA"/>
</dbReference>
<feature type="signal peptide" evidence="2">
    <location>
        <begin position="1"/>
        <end position="24"/>
    </location>
</feature>
<gene>
    <name evidence="3" type="ORF">ACFONP_06310</name>
</gene>
<name>A0ABV7MAA6_9PROT</name>
<keyword evidence="4" id="KW-1185">Reference proteome</keyword>
<protein>
    <submittedName>
        <fullName evidence="3">Uncharacterized protein</fullName>
    </submittedName>
</protein>
<comment type="caution">
    <text evidence="3">The sequence shown here is derived from an EMBL/GenBank/DDBJ whole genome shotgun (WGS) entry which is preliminary data.</text>
</comment>
<accession>A0ABV7MAA6</accession>
<dbReference type="PROSITE" id="PS51257">
    <property type="entry name" value="PROKAR_LIPOPROTEIN"/>
    <property type="match status" value="1"/>
</dbReference>
<proteinExistence type="predicted"/>
<reference evidence="4" key="1">
    <citation type="journal article" date="2019" name="Int. J. Syst. Evol. Microbiol.">
        <title>The Global Catalogue of Microorganisms (GCM) 10K type strain sequencing project: providing services to taxonomists for standard genome sequencing and annotation.</title>
        <authorList>
            <consortium name="The Broad Institute Genomics Platform"/>
            <consortium name="The Broad Institute Genome Sequencing Center for Infectious Disease"/>
            <person name="Wu L."/>
            <person name="Ma J."/>
        </authorList>
    </citation>
    <scope>NUCLEOTIDE SEQUENCE [LARGE SCALE GENOMIC DNA]</scope>
    <source>
        <strain evidence="4">KCTC 22245</strain>
    </source>
</reference>
<keyword evidence="2" id="KW-0732">Signal</keyword>
<dbReference type="Proteomes" id="UP001595607">
    <property type="component" value="Unassembled WGS sequence"/>
</dbReference>
<evidence type="ECO:0000256" key="2">
    <source>
        <dbReference type="SAM" id="SignalP"/>
    </source>
</evidence>
<feature type="region of interest" description="Disordered" evidence="1">
    <location>
        <begin position="34"/>
        <end position="53"/>
    </location>
</feature>
<organism evidence="3 4">
    <name type="scientific">Parvularcula lutaonensis</name>
    <dbReference type="NCBI Taxonomy" id="491923"/>
    <lineage>
        <taxon>Bacteria</taxon>
        <taxon>Pseudomonadati</taxon>
        <taxon>Pseudomonadota</taxon>
        <taxon>Alphaproteobacteria</taxon>
        <taxon>Parvularculales</taxon>
        <taxon>Parvularculaceae</taxon>
        <taxon>Parvularcula</taxon>
    </lineage>
</organism>
<evidence type="ECO:0000313" key="3">
    <source>
        <dbReference type="EMBL" id="MFC3302341.1"/>
    </source>
</evidence>
<sequence length="276" mass="30034">MIGSPSRKTAIAAWLLLGALTACDSSDGAVAERQADPVSARTDAGRKTSDASVSAALMDASDVRIKEERTRQIDHPDPDMIGWIALDWLDRSAPLDEWARRDVESGRFGPGRINEFNRDEYTAQARTALEDQKKAGMGVGRLRLSVNARLSDYDPTYEEFYLGALSPGSHLTYRPFGAYFPNTLSAGVRVEFANAREASVLSVTPAEAEAMIERLDNFRNVTLDLDLSILDVTPASQSAVIRTRIDRYTIVSKGRPGPGGVSERIVRTVSLGGGED</sequence>